<evidence type="ECO:0000256" key="1">
    <source>
        <dbReference type="ARBA" id="ARBA00007074"/>
    </source>
</evidence>
<dbReference type="InterPro" id="IPR000064">
    <property type="entry name" value="NLP_P60_dom"/>
</dbReference>
<evidence type="ECO:0000256" key="4">
    <source>
        <dbReference type="ARBA" id="ARBA00022807"/>
    </source>
</evidence>
<evidence type="ECO:0000313" key="7">
    <source>
        <dbReference type="EMBL" id="GCD45581.1"/>
    </source>
</evidence>
<keyword evidence="2" id="KW-0645">Protease</keyword>
<dbReference type="Proteomes" id="UP000286746">
    <property type="component" value="Unassembled WGS sequence"/>
</dbReference>
<dbReference type="PANTHER" id="PTHR47359:SF3">
    <property type="entry name" value="NLP_P60 DOMAIN-CONTAINING PROTEIN-RELATED"/>
    <property type="match status" value="1"/>
</dbReference>
<reference evidence="7 8" key="1">
    <citation type="submission" date="2018-11" db="EMBL/GenBank/DDBJ databases">
        <title>Whole genome sequence of Streptomyces paromomycinus NBRC 15454(T).</title>
        <authorList>
            <person name="Komaki H."/>
            <person name="Tamura T."/>
        </authorList>
    </citation>
    <scope>NUCLEOTIDE SEQUENCE [LARGE SCALE GENOMIC DNA]</scope>
    <source>
        <strain evidence="7 8">NBRC 15454</strain>
    </source>
</reference>
<dbReference type="PANTHER" id="PTHR47359">
    <property type="entry name" value="PEPTIDOGLYCAN DL-ENDOPEPTIDASE CWLO"/>
    <property type="match status" value="1"/>
</dbReference>
<gene>
    <name evidence="7" type="ORF">GKJPGBOP_05315</name>
</gene>
<name>A0A401W8I1_STREY</name>
<evidence type="ECO:0000256" key="3">
    <source>
        <dbReference type="ARBA" id="ARBA00022801"/>
    </source>
</evidence>
<evidence type="ECO:0000256" key="5">
    <source>
        <dbReference type="SAM" id="MobiDB-lite"/>
    </source>
</evidence>
<dbReference type="AlphaFoldDB" id="A0A401W8I1"/>
<dbReference type="EMBL" id="BHZD01000001">
    <property type="protein sequence ID" value="GCD45581.1"/>
    <property type="molecule type" value="Genomic_DNA"/>
</dbReference>
<dbReference type="InterPro" id="IPR051794">
    <property type="entry name" value="PG_Endopeptidase_C40"/>
</dbReference>
<sequence>MRTPEFFEVVGADCGCAFCSGAAVESAARHGGSRARCTVRGAVAAAVGAVTLVGAAAGTAGAEPAPRHAGWDGTKYWYRDATGWWRWTSHYAKYARHAGGAGSRSATVPAASGAGTGARGHNPDPTFRGRSGWDAADRVYWYQQDGSWWWTSHRDRYEARTGRQGAPGDVPDGTGSDAGPDAGTPGSGAGKGTPTRYGTETAIRWAMAQIGKPYAWGGNGPSAFDCSGLVQQAYQRAGISLPRVADAQYRAAEPITRSQLRRGDLVFWSTNGSSSGVHHVAIYLGDGQYLEAPRSGRSVRISSFAAYRPTLYGRVG</sequence>
<dbReference type="Gene3D" id="3.90.1720.10">
    <property type="entry name" value="endopeptidase domain like (from Nostoc punctiforme)"/>
    <property type="match status" value="1"/>
</dbReference>
<keyword evidence="3 7" id="KW-0378">Hydrolase</keyword>
<comment type="similarity">
    <text evidence="1">Belongs to the peptidase C40 family.</text>
</comment>
<dbReference type="InterPro" id="IPR038765">
    <property type="entry name" value="Papain-like_cys_pep_sf"/>
</dbReference>
<evidence type="ECO:0000313" key="8">
    <source>
        <dbReference type="Proteomes" id="UP000286746"/>
    </source>
</evidence>
<dbReference type="RefSeq" id="WP_125056123.1">
    <property type="nucleotide sequence ID" value="NZ_BHZD01000001.1"/>
</dbReference>
<dbReference type="PROSITE" id="PS51935">
    <property type="entry name" value="NLPC_P60"/>
    <property type="match status" value="1"/>
</dbReference>
<keyword evidence="8" id="KW-1185">Reference proteome</keyword>
<dbReference type="SUPFAM" id="SSF54001">
    <property type="entry name" value="Cysteine proteinases"/>
    <property type="match status" value="1"/>
</dbReference>
<evidence type="ECO:0000259" key="6">
    <source>
        <dbReference type="PROSITE" id="PS51935"/>
    </source>
</evidence>
<organism evidence="7 8">
    <name type="scientific">Streptomyces paromomycinus</name>
    <name type="common">Streptomyces rimosus subsp. paromomycinus</name>
    <dbReference type="NCBI Taxonomy" id="92743"/>
    <lineage>
        <taxon>Bacteria</taxon>
        <taxon>Bacillati</taxon>
        <taxon>Actinomycetota</taxon>
        <taxon>Actinomycetes</taxon>
        <taxon>Kitasatosporales</taxon>
        <taxon>Streptomycetaceae</taxon>
        <taxon>Streptomyces</taxon>
    </lineage>
</organism>
<accession>A0A401W8I1</accession>
<keyword evidence="4" id="KW-0788">Thiol protease</keyword>
<dbReference type="Pfam" id="PF00877">
    <property type="entry name" value="NLPC_P60"/>
    <property type="match status" value="1"/>
</dbReference>
<feature type="region of interest" description="Disordered" evidence="5">
    <location>
        <begin position="101"/>
        <end position="130"/>
    </location>
</feature>
<feature type="region of interest" description="Disordered" evidence="5">
    <location>
        <begin position="160"/>
        <end position="196"/>
    </location>
</feature>
<dbReference type="GO" id="GO:0006508">
    <property type="term" value="P:proteolysis"/>
    <property type="evidence" value="ECO:0007669"/>
    <property type="project" value="UniProtKB-KW"/>
</dbReference>
<feature type="domain" description="NlpC/P60" evidence="6">
    <location>
        <begin position="196"/>
        <end position="316"/>
    </location>
</feature>
<dbReference type="GO" id="GO:0008234">
    <property type="term" value="F:cysteine-type peptidase activity"/>
    <property type="evidence" value="ECO:0007669"/>
    <property type="project" value="UniProtKB-KW"/>
</dbReference>
<protein>
    <submittedName>
        <fullName evidence="7">Hydrolase Nlp/P60</fullName>
    </submittedName>
</protein>
<comment type="caution">
    <text evidence="7">The sequence shown here is derived from an EMBL/GenBank/DDBJ whole genome shotgun (WGS) entry which is preliminary data.</text>
</comment>
<proteinExistence type="inferred from homology"/>
<evidence type="ECO:0000256" key="2">
    <source>
        <dbReference type="ARBA" id="ARBA00022670"/>
    </source>
</evidence>